<dbReference type="RefSeq" id="WP_135083448.1">
    <property type="nucleotide sequence ID" value="NZ_SPDV01000003.1"/>
</dbReference>
<dbReference type="InterPro" id="IPR013762">
    <property type="entry name" value="Integrase-like_cat_sf"/>
</dbReference>
<sequence>MKMTRTSAAEAQDNPLEHVIVANDDDQPRGRPRPRPVVDIPANDNVSARLPEPPSGGEASPPEVWVEQDPHVAKLVAELDLELESHLLPGRRKLLGYLRDRARADGVLPSAYGHHSYRAIGKAAGLKDIQLRRGSPLRSYLDPYLPRVRVAPVSTFHGTGEPTRRPITLADKVRQYVDDCILNNHPIPSDGKGRVSREGIAHEMGVSWNKTSRTPYIRIIHEALADGRLSLGERWRPADAMTVLQRRARLAELKAVADSFDVPGGKIPESKARIGAVDYEHLASLTGRIHPTLEHSKGYRDYVLAIARRRGTQLPGMTAHDNSVAAMRAHIVARVEEEQRARGTSAISNAVAGHRNAFARLVDEAGLEAEDDVSPAFGERFEELSAAVLAKIENPATAGNVRRFLNHVRRLYLAKVGAAELPGDLAKSLQHLIAINKITRSALAREVGCERHLVVYWETGICGVSSENLPIIRRMEAFFKLPAGTLVEKAGRTLGRVHRYKGGSEEWRQLPSDLRSLLPAEASEWPPQRLAEAAALVRPLLACGTEYGKLCAQARRADRQLPPFEAGPQLRAQLEAFKDYKMAPVTYPLQRTARGRWKSEASARMRMGSIDSFFRIMEAPVGESAISGLGIAPQYETIAWLAHAPLVLMAIAQRARRFADMQWKGEERGTFYTVGELSQLQLVISMINPVTGWLAQKPELAQTLVPLDARLPSQFKDLLRLLGMGEDSLLLTEADVRFARADWIGFCSRTHQSLRQAMYFLEDEIEVSRSPMENIDGLIRADEPLAEFLALALAAERRWADPRLHPFGYKLDVRDSTLARIHPITGFRPENLAGLTFTGDHRGEIRKVDGVWQLELHYKKFKNYRNCRLFGPKSARQNYRLDLVDQAGLYDLLDLYFFEVLPGLRDGNEGNAAFRTKSGRPMGAAEYRVSFTRYGARHIAYNPVQGTGFPGVVSINPYSIRHIRATDTLKNGLSINRVEEASFAIQTSEEMVRQHYGFMLPEAALLTSYQTFGRAVDRACGRN</sequence>
<dbReference type="EMBL" id="SPDV01000003">
    <property type="protein sequence ID" value="TFI59757.1"/>
    <property type="molecule type" value="Genomic_DNA"/>
</dbReference>
<evidence type="ECO:0000313" key="4">
    <source>
        <dbReference type="Proteomes" id="UP000298213"/>
    </source>
</evidence>
<evidence type="ECO:0000256" key="2">
    <source>
        <dbReference type="SAM" id="MobiDB-lite"/>
    </source>
</evidence>
<reference evidence="3 4" key="1">
    <citation type="submission" date="2019-03" db="EMBL/GenBank/DDBJ databases">
        <title>Genome sequence of Sphingomonas sp. 17J27-24.</title>
        <authorList>
            <person name="Kim M."/>
            <person name="Maeng S."/>
            <person name="Sathiyaraj S."/>
        </authorList>
    </citation>
    <scope>NUCLEOTIDE SEQUENCE [LARGE SCALE GENOMIC DNA]</scope>
    <source>
        <strain evidence="3 4">17J27-24</strain>
    </source>
</reference>
<keyword evidence="1" id="KW-0233">DNA recombination</keyword>
<accession>A0A4Y8ZWB9</accession>
<dbReference type="OrthoDB" id="7437883at2"/>
<feature type="region of interest" description="Disordered" evidence="2">
    <location>
        <begin position="1"/>
        <end position="63"/>
    </location>
</feature>
<dbReference type="GO" id="GO:0003677">
    <property type="term" value="F:DNA binding"/>
    <property type="evidence" value="ECO:0007669"/>
    <property type="project" value="InterPro"/>
</dbReference>
<dbReference type="AlphaFoldDB" id="A0A4Y8ZWB9"/>
<dbReference type="GO" id="GO:0006310">
    <property type="term" value="P:DNA recombination"/>
    <property type="evidence" value="ECO:0007669"/>
    <property type="project" value="UniProtKB-KW"/>
</dbReference>
<dbReference type="InterPro" id="IPR011010">
    <property type="entry name" value="DNA_brk_join_enz"/>
</dbReference>
<keyword evidence="4" id="KW-1185">Reference proteome</keyword>
<comment type="caution">
    <text evidence="3">The sequence shown here is derived from an EMBL/GenBank/DDBJ whole genome shotgun (WGS) entry which is preliminary data.</text>
</comment>
<protein>
    <submittedName>
        <fullName evidence="3">Uncharacterized protein</fullName>
    </submittedName>
</protein>
<gene>
    <name evidence="3" type="ORF">E2493_02650</name>
</gene>
<name>A0A4Y8ZWB9_9SPHN</name>
<evidence type="ECO:0000313" key="3">
    <source>
        <dbReference type="EMBL" id="TFI59757.1"/>
    </source>
</evidence>
<evidence type="ECO:0000256" key="1">
    <source>
        <dbReference type="ARBA" id="ARBA00023172"/>
    </source>
</evidence>
<proteinExistence type="predicted"/>
<dbReference type="SUPFAM" id="SSF56349">
    <property type="entry name" value="DNA breaking-rejoining enzymes"/>
    <property type="match status" value="1"/>
</dbReference>
<dbReference type="Gene3D" id="1.10.443.10">
    <property type="entry name" value="Intergrase catalytic core"/>
    <property type="match status" value="1"/>
</dbReference>
<dbReference type="GO" id="GO:0015074">
    <property type="term" value="P:DNA integration"/>
    <property type="evidence" value="ECO:0007669"/>
    <property type="project" value="InterPro"/>
</dbReference>
<organism evidence="3 4">
    <name type="scientific">Sphingomonas parva</name>
    <dbReference type="NCBI Taxonomy" id="2555898"/>
    <lineage>
        <taxon>Bacteria</taxon>
        <taxon>Pseudomonadati</taxon>
        <taxon>Pseudomonadota</taxon>
        <taxon>Alphaproteobacteria</taxon>
        <taxon>Sphingomonadales</taxon>
        <taxon>Sphingomonadaceae</taxon>
        <taxon>Sphingomonas</taxon>
    </lineage>
</organism>
<dbReference type="Proteomes" id="UP000298213">
    <property type="component" value="Unassembled WGS sequence"/>
</dbReference>